<evidence type="ECO:0000256" key="2">
    <source>
        <dbReference type="ARBA" id="ARBA00022448"/>
    </source>
</evidence>
<keyword evidence="7 8" id="KW-0407">Ion channel</keyword>
<evidence type="ECO:0000256" key="10">
    <source>
        <dbReference type="SAM" id="Phobius"/>
    </source>
</evidence>
<keyword evidence="13" id="KW-1185">Reference proteome</keyword>
<dbReference type="Gene3D" id="1.10.287.70">
    <property type="match status" value="1"/>
</dbReference>
<feature type="transmembrane region" description="Helical" evidence="10">
    <location>
        <begin position="370"/>
        <end position="392"/>
    </location>
</feature>
<dbReference type="OrthoDB" id="297496at2759"/>
<feature type="transmembrane region" description="Helical" evidence="10">
    <location>
        <begin position="211"/>
        <end position="230"/>
    </location>
</feature>
<dbReference type="EnsemblMetazoa" id="XM_008211617">
    <property type="protein sequence ID" value="XP_008209839"/>
    <property type="gene ID" value="LOC100122767"/>
</dbReference>
<feature type="transmembrane region" description="Helical" evidence="10">
    <location>
        <begin position="242"/>
        <end position="263"/>
    </location>
</feature>
<dbReference type="InterPro" id="IPR013099">
    <property type="entry name" value="K_chnl_dom"/>
</dbReference>
<dbReference type="InterPro" id="IPR003280">
    <property type="entry name" value="2pore_dom_K_chnl"/>
</dbReference>
<keyword evidence="5 8" id="KW-0406">Ion transport</keyword>
<comment type="subcellular location">
    <subcellularLocation>
        <location evidence="1">Membrane</location>
        <topology evidence="1">Multi-pass membrane protein</topology>
    </subcellularLocation>
</comment>
<evidence type="ECO:0000313" key="13">
    <source>
        <dbReference type="Proteomes" id="UP000002358"/>
    </source>
</evidence>
<feature type="compositionally biased region" description="Low complexity" evidence="9">
    <location>
        <begin position="308"/>
        <end position="322"/>
    </location>
</feature>
<dbReference type="GeneID" id="100122767"/>
<accession>A0A7M7HDC0</accession>
<feature type="region of interest" description="Disordered" evidence="9">
    <location>
        <begin position="467"/>
        <end position="518"/>
    </location>
</feature>
<dbReference type="AlphaFoldDB" id="A0A7M7HDC0"/>
<evidence type="ECO:0000256" key="3">
    <source>
        <dbReference type="ARBA" id="ARBA00022692"/>
    </source>
</evidence>
<feature type="compositionally biased region" description="Polar residues" evidence="9">
    <location>
        <begin position="19"/>
        <end position="29"/>
    </location>
</feature>
<feature type="compositionally biased region" description="Basic residues" evidence="9">
    <location>
        <begin position="37"/>
        <end position="48"/>
    </location>
</feature>
<evidence type="ECO:0000256" key="8">
    <source>
        <dbReference type="RuleBase" id="RU003857"/>
    </source>
</evidence>
<organism evidence="12 13">
    <name type="scientific">Nasonia vitripennis</name>
    <name type="common">Parasitic wasp</name>
    <dbReference type="NCBI Taxonomy" id="7425"/>
    <lineage>
        <taxon>Eukaryota</taxon>
        <taxon>Metazoa</taxon>
        <taxon>Ecdysozoa</taxon>
        <taxon>Arthropoda</taxon>
        <taxon>Hexapoda</taxon>
        <taxon>Insecta</taxon>
        <taxon>Pterygota</taxon>
        <taxon>Neoptera</taxon>
        <taxon>Endopterygota</taxon>
        <taxon>Hymenoptera</taxon>
        <taxon>Apocrita</taxon>
        <taxon>Proctotrupomorpha</taxon>
        <taxon>Chalcidoidea</taxon>
        <taxon>Pteromalidae</taxon>
        <taxon>Pteromalinae</taxon>
        <taxon>Nasonia</taxon>
    </lineage>
</organism>
<keyword evidence="4 10" id="KW-1133">Transmembrane helix</keyword>
<evidence type="ECO:0000256" key="7">
    <source>
        <dbReference type="ARBA" id="ARBA00023303"/>
    </source>
</evidence>
<dbReference type="GO" id="GO:0030322">
    <property type="term" value="P:stabilization of membrane potential"/>
    <property type="evidence" value="ECO:0007669"/>
    <property type="project" value="TreeGrafter"/>
</dbReference>
<keyword evidence="6 10" id="KW-0472">Membrane</keyword>
<evidence type="ECO:0000259" key="11">
    <source>
        <dbReference type="Pfam" id="PF07885"/>
    </source>
</evidence>
<keyword evidence="2 8" id="KW-0813">Transport</keyword>
<protein>
    <recommendedName>
        <fullName evidence="11">Potassium channel domain-containing protein</fullName>
    </recommendedName>
</protein>
<feature type="region of interest" description="Disordered" evidence="9">
    <location>
        <begin position="298"/>
        <end position="322"/>
    </location>
</feature>
<feature type="region of interest" description="Disordered" evidence="9">
    <location>
        <begin position="1"/>
        <end position="56"/>
    </location>
</feature>
<feature type="transmembrane region" description="Helical" evidence="10">
    <location>
        <begin position="82"/>
        <end position="106"/>
    </location>
</feature>
<evidence type="ECO:0000256" key="1">
    <source>
        <dbReference type="ARBA" id="ARBA00004141"/>
    </source>
</evidence>
<dbReference type="GO" id="GO:0005886">
    <property type="term" value="C:plasma membrane"/>
    <property type="evidence" value="ECO:0007669"/>
    <property type="project" value="TreeGrafter"/>
</dbReference>
<name>A0A7M7HDC0_NASVI</name>
<evidence type="ECO:0000256" key="6">
    <source>
        <dbReference type="ARBA" id="ARBA00023136"/>
    </source>
</evidence>
<dbReference type="Proteomes" id="UP000002358">
    <property type="component" value="Chromosome 2"/>
</dbReference>
<dbReference type="PRINTS" id="PR01333">
    <property type="entry name" value="2POREKCHANEL"/>
</dbReference>
<keyword evidence="3 8" id="KW-0812">Transmembrane</keyword>
<evidence type="ECO:0000256" key="4">
    <source>
        <dbReference type="ARBA" id="ARBA00022989"/>
    </source>
</evidence>
<evidence type="ECO:0000256" key="9">
    <source>
        <dbReference type="SAM" id="MobiDB-lite"/>
    </source>
</evidence>
<dbReference type="GO" id="GO:0022841">
    <property type="term" value="F:potassium ion leak channel activity"/>
    <property type="evidence" value="ECO:0007669"/>
    <property type="project" value="TreeGrafter"/>
</dbReference>
<reference evidence="12" key="1">
    <citation type="submission" date="2021-01" db="UniProtKB">
        <authorList>
            <consortium name="EnsemblMetazoa"/>
        </authorList>
    </citation>
    <scope>IDENTIFICATION</scope>
</reference>
<dbReference type="PANTHER" id="PTHR11003:SF257">
    <property type="entry name" value="POTASSIUM CHANNEL DOMAIN-CONTAINING PROTEIN"/>
    <property type="match status" value="1"/>
</dbReference>
<feature type="compositionally biased region" description="Basic residues" evidence="9">
    <location>
        <begin position="477"/>
        <end position="492"/>
    </location>
</feature>
<feature type="region of interest" description="Disordered" evidence="9">
    <location>
        <begin position="344"/>
        <end position="363"/>
    </location>
</feature>
<dbReference type="Pfam" id="PF07885">
    <property type="entry name" value="Ion_trans_2"/>
    <property type="match status" value="2"/>
</dbReference>
<dbReference type="RefSeq" id="XP_008209839.1">
    <property type="nucleotide sequence ID" value="XM_008211617.4"/>
</dbReference>
<proteinExistence type="inferred from homology"/>
<feature type="transmembrane region" description="Helical" evidence="10">
    <location>
        <begin position="436"/>
        <end position="458"/>
    </location>
</feature>
<evidence type="ECO:0000256" key="5">
    <source>
        <dbReference type="ARBA" id="ARBA00023065"/>
    </source>
</evidence>
<evidence type="ECO:0000313" key="12">
    <source>
        <dbReference type="EnsemblMetazoa" id="XP_008209839"/>
    </source>
</evidence>
<dbReference type="PANTHER" id="PTHR11003">
    <property type="entry name" value="POTASSIUM CHANNEL, SUBFAMILY K"/>
    <property type="match status" value="1"/>
</dbReference>
<comment type="similarity">
    <text evidence="8">Belongs to the two pore domain potassium channel (TC 1.A.1.8) family.</text>
</comment>
<dbReference type="SUPFAM" id="SSF81324">
    <property type="entry name" value="Voltage-gated potassium channels"/>
    <property type="match status" value="2"/>
</dbReference>
<sequence length="518" mass="58203">MEKDPRQPAGCYRAYEGLKSTNNGNTSSLKRPAGAGMHHHQGKQPQHPHQHEPPSSQSSQVRCLCFGGVPDKASRHSFLKGCLINLAICVILVLYTLLGSFIFLYIEGSSDSPPPLHPRGVPHHVSARNNATWLNQINEARVHTVENLWNTTVKLNILYHENWTRLASEEIARFQDQLIRTLTDNLMSGSITHTGSADVTGQKIVHYEWNFARAFLYSLTVLTTIGYGSIAPRSTLGKLVTISYAFVGIPLTLIYLSSAGGLLSRCARGVFTRALCCCLCSNCGYCCYDERRMQEKERRMRKRRQQEEMAQQQQHHQQHQQHQQQLGGLQEPFYVRANANASYPNSLDVKSSPKDEVSSLSSGDRPNVTILAPISICLGAMLCYIVAGAFTLHKLEGWDVIDASYFCFMSLSTIGFGDMVPGSYPSFSTMEPRNATVWFCSCYIMSGMALTAMCFNILHDEIVHRLSHQQQQQQHQQQHHQNHQHLQHQHHHQSAEKQEPRPPPVDELSAEPFAINSS</sequence>
<dbReference type="GO" id="GO:0015271">
    <property type="term" value="F:outward rectifier potassium channel activity"/>
    <property type="evidence" value="ECO:0007669"/>
    <property type="project" value="TreeGrafter"/>
</dbReference>
<feature type="domain" description="Potassium channel" evidence="11">
    <location>
        <begin position="206"/>
        <end position="263"/>
    </location>
</feature>
<feature type="domain" description="Potassium channel" evidence="11">
    <location>
        <begin position="381"/>
        <end position="460"/>
    </location>
</feature>